<evidence type="ECO:0000313" key="2">
    <source>
        <dbReference type="EMBL" id="RBQ28802.1"/>
    </source>
</evidence>
<sequence length="183" mass="20545">MIISAGRNETFPFSTSIGVGLIETSINLTRMCLFNKPEYLLFIGSAGSYGDFKVFDIVESKKSSNIELGFLTQSAYTPLDNVIESDNNFVKNDTIVNSSNYISTDDKLTKEFLDYGVGIENMEFFSVLSVAKEFKIPVAGIFVVTNYTNKDAHKDFLENHKIAMDKLTNYLVQKDIIKIKMGK</sequence>
<evidence type="ECO:0000259" key="1">
    <source>
        <dbReference type="Pfam" id="PF01048"/>
    </source>
</evidence>
<dbReference type="Pfam" id="PF01048">
    <property type="entry name" value="PNP_UDP_1"/>
    <property type="match status" value="1"/>
</dbReference>
<reference evidence="2 3" key="1">
    <citation type="submission" date="2017-10" db="EMBL/GenBank/DDBJ databases">
        <title>Genomics of the genus Arcobacter.</title>
        <authorList>
            <person name="Perez-Cataluna A."/>
            <person name="Figueras M.J."/>
        </authorList>
    </citation>
    <scope>NUCLEOTIDE SEQUENCE [LARGE SCALE GENOMIC DNA]</scope>
    <source>
        <strain evidence="2 3">CECT 9230</strain>
    </source>
</reference>
<organism evidence="2 3">
    <name type="scientific">Aliarcobacter vitoriensis</name>
    <dbReference type="NCBI Taxonomy" id="2011099"/>
    <lineage>
        <taxon>Bacteria</taxon>
        <taxon>Pseudomonadati</taxon>
        <taxon>Campylobacterota</taxon>
        <taxon>Epsilonproteobacteria</taxon>
        <taxon>Campylobacterales</taxon>
        <taxon>Arcobacteraceae</taxon>
        <taxon>Aliarcobacter</taxon>
    </lineage>
</organism>
<dbReference type="InterPro" id="IPR035994">
    <property type="entry name" value="Nucleoside_phosphorylase_sf"/>
</dbReference>
<dbReference type="Gene3D" id="3.40.50.1580">
    <property type="entry name" value="Nucleoside phosphorylase domain"/>
    <property type="match status" value="1"/>
</dbReference>
<accession>A0A366MTS5</accession>
<dbReference type="AlphaFoldDB" id="A0A366MTS5"/>
<dbReference type="GO" id="GO:0003824">
    <property type="term" value="F:catalytic activity"/>
    <property type="evidence" value="ECO:0007669"/>
    <property type="project" value="InterPro"/>
</dbReference>
<gene>
    <name evidence="2" type="ORF">CRU91_07340</name>
</gene>
<dbReference type="EMBL" id="PDKB01000011">
    <property type="protein sequence ID" value="RBQ28802.1"/>
    <property type="molecule type" value="Genomic_DNA"/>
</dbReference>
<protein>
    <submittedName>
        <fullName evidence="2">Purine-nucleoside phosphorylase</fullName>
    </submittedName>
</protein>
<keyword evidence="3" id="KW-1185">Reference proteome</keyword>
<dbReference type="SUPFAM" id="SSF53167">
    <property type="entry name" value="Purine and uridine phosphorylases"/>
    <property type="match status" value="1"/>
</dbReference>
<dbReference type="OrthoDB" id="5339230at2"/>
<comment type="caution">
    <text evidence="2">The sequence shown here is derived from an EMBL/GenBank/DDBJ whole genome shotgun (WGS) entry which is preliminary data.</text>
</comment>
<dbReference type="InterPro" id="IPR000845">
    <property type="entry name" value="Nucleoside_phosphorylase_d"/>
</dbReference>
<dbReference type="RefSeq" id="WP_113894578.1">
    <property type="nucleotide sequence ID" value="NZ_JANJGA010000011.1"/>
</dbReference>
<dbReference type="Proteomes" id="UP000252669">
    <property type="component" value="Unassembled WGS sequence"/>
</dbReference>
<dbReference type="GO" id="GO:0009116">
    <property type="term" value="P:nucleoside metabolic process"/>
    <property type="evidence" value="ECO:0007669"/>
    <property type="project" value="InterPro"/>
</dbReference>
<feature type="domain" description="Nucleoside phosphorylase" evidence="1">
    <location>
        <begin position="106"/>
        <end position="171"/>
    </location>
</feature>
<evidence type="ECO:0000313" key="3">
    <source>
        <dbReference type="Proteomes" id="UP000252669"/>
    </source>
</evidence>
<proteinExistence type="predicted"/>
<name>A0A366MTS5_9BACT</name>